<dbReference type="Pfam" id="PF12420">
    <property type="entry name" value="DUF3671"/>
    <property type="match status" value="1"/>
</dbReference>
<dbReference type="Proteomes" id="UP000219813">
    <property type="component" value="Chromosome 5"/>
</dbReference>
<gene>
    <name evidence="2" type="primary">PmUG01_05011200</name>
    <name evidence="2" type="ORF">PMUG01_05011200</name>
</gene>
<organism evidence="2 3">
    <name type="scientific">Plasmodium malariae</name>
    <dbReference type="NCBI Taxonomy" id="5858"/>
    <lineage>
        <taxon>Eukaryota</taxon>
        <taxon>Sar</taxon>
        <taxon>Alveolata</taxon>
        <taxon>Apicomplexa</taxon>
        <taxon>Aconoidasida</taxon>
        <taxon>Haemosporida</taxon>
        <taxon>Plasmodiidae</taxon>
        <taxon>Plasmodium</taxon>
        <taxon>Plasmodium (Plasmodium)</taxon>
    </lineage>
</organism>
<feature type="transmembrane region" description="Helical" evidence="1">
    <location>
        <begin position="230"/>
        <end position="257"/>
    </location>
</feature>
<accession>A0A1D3JLB9</accession>
<dbReference type="EMBL" id="LT594626">
    <property type="protein sequence ID" value="SBT87250.1"/>
    <property type="molecule type" value="Genomic_DNA"/>
</dbReference>
<feature type="transmembrane region" description="Helical" evidence="1">
    <location>
        <begin position="6"/>
        <end position="26"/>
    </location>
</feature>
<keyword evidence="1" id="KW-0812">Transmembrane</keyword>
<keyword evidence="3" id="KW-1185">Reference proteome</keyword>
<reference evidence="2 3" key="1">
    <citation type="submission" date="2016-06" db="EMBL/GenBank/DDBJ databases">
        <authorList>
            <consortium name="Pathogen Informatics"/>
        </authorList>
    </citation>
    <scope>NUCLEOTIDE SEQUENCE [LARGE SCALE GENOMIC DNA]</scope>
</reference>
<sequence>MDQKIMFLFIKILTFMLLPWICYFYIDMSSLNKNVDEKYNLRRKLNARDYRVLAKYNQDINSSIANSKGEIPNNEVKKRIYISNNKKGAKGKHEPSCRSALYNEEYDKSVDKNKFGVHKIKKYFDFEKKIFKELDYEDYIKNIKTIEYKEYKKLLCKKRRIQIALILLVILVLILPILDLSLETFIDGGLLGSLELLSPVESTGGGVASGVQGSLITLLSQSKWGMLQKISASIIFIYGVPYLIFVVIFILGMVYYYRKVIKYENIKLRKKINKN</sequence>
<dbReference type="InterPro" id="IPR022139">
    <property type="entry name" value="Fam-L/Fam-M-like_plasmodium"/>
</dbReference>
<name>A0A1D3JLB9_PLAMA</name>
<evidence type="ECO:0000313" key="2">
    <source>
        <dbReference type="EMBL" id="SBT87250.1"/>
    </source>
</evidence>
<evidence type="ECO:0000313" key="3">
    <source>
        <dbReference type="Proteomes" id="UP000219813"/>
    </source>
</evidence>
<dbReference type="RefSeq" id="XP_028860279.1">
    <property type="nucleotide sequence ID" value="XM_029003321.1"/>
</dbReference>
<keyword evidence="1" id="KW-0472">Membrane</keyword>
<protein>
    <submittedName>
        <fullName evidence="2">Fam-l protein</fullName>
    </submittedName>
</protein>
<evidence type="ECO:0000256" key="1">
    <source>
        <dbReference type="SAM" id="Phobius"/>
    </source>
</evidence>
<keyword evidence="1" id="KW-1133">Transmembrane helix</keyword>
<dbReference type="KEGG" id="pmal:PMUG01_05011200"/>
<dbReference type="VEuPathDB" id="PlasmoDB:PmUG01_05011200"/>
<dbReference type="GeneID" id="39867152"/>
<dbReference type="AlphaFoldDB" id="A0A1D3JLB9"/>
<proteinExistence type="predicted"/>
<feature type="transmembrane region" description="Helical" evidence="1">
    <location>
        <begin position="161"/>
        <end position="178"/>
    </location>
</feature>